<organism evidence="2 3">
    <name type="scientific">Rangifer tarandus platyrhynchus</name>
    <name type="common">Svalbard reindeer</name>
    <dbReference type="NCBI Taxonomy" id="3082113"/>
    <lineage>
        <taxon>Eukaryota</taxon>
        <taxon>Metazoa</taxon>
        <taxon>Chordata</taxon>
        <taxon>Craniata</taxon>
        <taxon>Vertebrata</taxon>
        <taxon>Euteleostomi</taxon>
        <taxon>Mammalia</taxon>
        <taxon>Eutheria</taxon>
        <taxon>Laurasiatheria</taxon>
        <taxon>Artiodactyla</taxon>
        <taxon>Ruminantia</taxon>
        <taxon>Pecora</taxon>
        <taxon>Cervidae</taxon>
        <taxon>Odocoileinae</taxon>
        <taxon>Rangifer</taxon>
    </lineage>
</organism>
<accession>A0ABN8Z5M8</accession>
<evidence type="ECO:0000313" key="2">
    <source>
        <dbReference type="EMBL" id="CAI9169202.1"/>
    </source>
</evidence>
<feature type="region of interest" description="Disordered" evidence="1">
    <location>
        <begin position="32"/>
        <end position="70"/>
    </location>
</feature>
<protein>
    <submittedName>
        <fullName evidence="2">Uncharacterized protein</fullName>
    </submittedName>
</protein>
<evidence type="ECO:0000313" key="3">
    <source>
        <dbReference type="Proteomes" id="UP001176941"/>
    </source>
</evidence>
<dbReference type="Proteomes" id="UP001176941">
    <property type="component" value="Chromosome 29"/>
</dbReference>
<name>A0ABN8Z5M8_RANTA</name>
<dbReference type="EMBL" id="OX459965">
    <property type="protein sequence ID" value="CAI9169202.1"/>
    <property type="molecule type" value="Genomic_DNA"/>
</dbReference>
<reference evidence="2" key="1">
    <citation type="submission" date="2023-04" db="EMBL/GenBank/DDBJ databases">
        <authorList>
            <consortium name="ELIXIR-Norway"/>
        </authorList>
    </citation>
    <scope>NUCLEOTIDE SEQUENCE [LARGE SCALE GENOMIC DNA]</scope>
</reference>
<gene>
    <name evidence="2" type="ORF">MRATA1EN1_LOCUS18164</name>
</gene>
<feature type="compositionally biased region" description="Basic and acidic residues" evidence="1">
    <location>
        <begin position="50"/>
        <end position="61"/>
    </location>
</feature>
<evidence type="ECO:0000256" key="1">
    <source>
        <dbReference type="SAM" id="MobiDB-lite"/>
    </source>
</evidence>
<sequence>MGLPESLKSRRCSSAGAREVLLEKSWRHRAAGAGRVAAAETLSAPGRLRGRGDGPHEDQRPETPSGLRLGRGALRSAQGSVLSALLHALAMRDPKL</sequence>
<keyword evidence="3" id="KW-1185">Reference proteome</keyword>
<proteinExistence type="predicted"/>